<organism evidence="3 5">
    <name type="scientific">Colwellia hornerae</name>
    <dbReference type="NCBI Taxonomy" id="89402"/>
    <lineage>
        <taxon>Bacteria</taxon>
        <taxon>Pseudomonadati</taxon>
        <taxon>Pseudomonadota</taxon>
        <taxon>Gammaproteobacteria</taxon>
        <taxon>Alteromonadales</taxon>
        <taxon>Colwelliaceae</taxon>
        <taxon>Colwellia</taxon>
    </lineage>
</organism>
<evidence type="ECO:0000313" key="3">
    <source>
        <dbReference type="EMBL" id="TWX65447.1"/>
    </source>
</evidence>
<comment type="caution">
    <text evidence="3">The sequence shown here is derived from an EMBL/GenBank/DDBJ whole genome shotgun (WGS) entry which is preliminary data.</text>
</comment>
<dbReference type="EMBL" id="VOLQ01000023">
    <property type="protein sequence ID" value="TWX65447.1"/>
    <property type="molecule type" value="Genomic_DNA"/>
</dbReference>
<keyword evidence="4" id="KW-1185">Reference proteome</keyword>
<dbReference type="EMBL" id="VOLR01000012">
    <property type="protein sequence ID" value="TWX59322.1"/>
    <property type="molecule type" value="Genomic_DNA"/>
</dbReference>
<dbReference type="Proteomes" id="UP000321525">
    <property type="component" value="Unassembled WGS sequence"/>
</dbReference>
<name>A0A5C6QA18_9GAMM</name>
<dbReference type="OrthoDB" id="6401273at2"/>
<proteinExistence type="predicted"/>
<protein>
    <submittedName>
        <fullName evidence="3">Uncharacterized protein</fullName>
    </submittedName>
</protein>
<evidence type="ECO:0000256" key="1">
    <source>
        <dbReference type="SAM" id="Coils"/>
    </source>
</evidence>
<accession>A0A5C6QA18</accession>
<sequence>MDKQRIEGIKKLEQKVRVLEGWLATDIPHRLSDDGNRLEDSRKGGFQLEWYPKSVSGLRGWNGSKNNPATVAKYDIPKNTTAHTTYKAISQATRERIEGTCKLPSLFARLKEKEKIQYDNGHLSKTQNFNSQLALVKKNHEAIAHEMIALRLENDTLNEDVQVKERQMIGLKLQHKTEIEWRNRLAKQQQHQVMELEGQSHHLRQQLNELMEKTGIYPEEPTPQTNIIQLKQDD</sequence>
<evidence type="ECO:0000313" key="4">
    <source>
        <dbReference type="Proteomes" id="UP000321525"/>
    </source>
</evidence>
<feature type="coiled-coil region" evidence="1">
    <location>
        <begin position="147"/>
        <end position="213"/>
    </location>
</feature>
<dbReference type="AlphaFoldDB" id="A0A5C6QA18"/>
<evidence type="ECO:0000313" key="5">
    <source>
        <dbReference type="Proteomes" id="UP000321917"/>
    </source>
</evidence>
<keyword evidence="1" id="KW-0175">Coiled coil</keyword>
<gene>
    <name evidence="2" type="ORF">ESZ26_10165</name>
    <name evidence="3" type="ORF">ESZ27_12255</name>
</gene>
<evidence type="ECO:0000313" key="2">
    <source>
        <dbReference type="EMBL" id="TWX59322.1"/>
    </source>
</evidence>
<dbReference type="RefSeq" id="WP_146799517.1">
    <property type="nucleotide sequence ID" value="NZ_VOLP01000012.1"/>
</dbReference>
<reference evidence="3 5" key="1">
    <citation type="submission" date="2019-07" db="EMBL/GenBank/DDBJ databases">
        <title>Genomes of sea-ice associated Colwellia species.</title>
        <authorList>
            <person name="Bowman J.P."/>
        </authorList>
    </citation>
    <scope>NUCLEOTIDE SEQUENCE [LARGE SCALE GENOMIC DNA]</scope>
    <source>
        <strain evidence="2 4">ACAM 607</strain>
        <strain evidence="3 5">IC036</strain>
    </source>
</reference>
<dbReference type="Proteomes" id="UP000321917">
    <property type="component" value="Unassembled WGS sequence"/>
</dbReference>